<evidence type="ECO:0000313" key="8">
    <source>
        <dbReference type="EMBL" id="MEE6186987.1"/>
    </source>
</evidence>
<keyword evidence="3 5" id="KW-0560">Oxidoreductase</keyword>
<protein>
    <recommendedName>
        <fullName evidence="5">Glutamate dehydrogenase</fullName>
    </recommendedName>
</protein>
<feature type="domain" description="Glutamate/phenylalanine/leucine/valine/L-tryptophan dehydrogenase C-terminal" evidence="7">
    <location>
        <begin position="202"/>
        <end position="444"/>
    </location>
</feature>
<dbReference type="InterPro" id="IPR033922">
    <property type="entry name" value="NAD_bind_Glu_DH"/>
</dbReference>
<keyword evidence="9" id="KW-1185">Reference proteome</keyword>
<dbReference type="InterPro" id="IPR050724">
    <property type="entry name" value="Glu_Leu_Phe_Val_DH"/>
</dbReference>
<dbReference type="Gene3D" id="3.40.50.10860">
    <property type="entry name" value="Leucine Dehydrogenase, chain A, domain 1"/>
    <property type="match status" value="1"/>
</dbReference>
<dbReference type="InterPro" id="IPR033524">
    <property type="entry name" value="Glu/Leu/Phe/Val_DH_AS"/>
</dbReference>
<dbReference type="PANTHER" id="PTHR43571">
    <property type="entry name" value="NADP-SPECIFIC GLUTAMATE DEHYDROGENASE 1-RELATED"/>
    <property type="match status" value="1"/>
</dbReference>
<proteinExistence type="inferred from homology"/>
<dbReference type="SUPFAM" id="SSF51735">
    <property type="entry name" value="NAD(P)-binding Rossmann-fold domains"/>
    <property type="match status" value="1"/>
</dbReference>
<evidence type="ECO:0000259" key="7">
    <source>
        <dbReference type="SMART" id="SM00839"/>
    </source>
</evidence>
<dbReference type="InterPro" id="IPR036291">
    <property type="entry name" value="NAD(P)-bd_dom_sf"/>
</dbReference>
<dbReference type="PROSITE" id="PS00074">
    <property type="entry name" value="GLFV_DEHYDROGENASE"/>
    <property type="match status" value="1"/>
</dbReference>
<dbReference type="EMBL" id="JAZGLY010000003">
    <property type="protein sequence ID" value="MEE6186987.1"/>
    <property type="molecule type" value="Genomic_DNA"/>
</dbReference>
<comment type="subunit">
    <text evidence="2">Homohexamer.</text>
</comment>
<gene>
    <name evidence="8" type="primary">gdhA</name>
    <name evidence="8" type="ORF">V2H41_06855</name>
</gene>
<dbReference type="SUPFAM" id="SSF53223">
    <property type="entry name" value="Aminoacid dehydrogenase-like, N-terminal domain"/>
    <property type="match status" value="1"/>
</dbReference>
<dbReference type="PRINTS" id="PR00082">
    <property type="entry name" value="GLFDHDRGNASE"/>
</dbReference>
<organism evidence="8 9">
    <name type="scientific">Niabella digestorum</name>
    <dbReference type="NCBI Taxonomy" id="3117701"/>
    <lineage>
        <taxon>Bacteria</taxon>
        <taxon>Pseudomonadati</taxon>
        <taxon>Bacteroidota</taxon>
        <taxon>Chitinophagia</taxon>
        <taxon>Chitinophagales</taxon>
        <taxon>Chitinophagaceae</taxon>
        <taxon>Niabella</taxon>
    </lineage>
</organism>
<dbReference type="InterPro" id="IPR014362">
    <property type="entry name" value="Glu_DH"/>
</dbReference>
<dbReference type="RefSeq" id="WP_330974396.1">
    <property type="nucleotide sequence ID" value="NZ_JAZGLY010000003.1"/>
</dbReference>
<evidence type="ECO:0000313" key="9">
    <source>
        <dbReference type="Proteomes" id="UP001357452"/>
    </source>
</evidence>
<reference evidence="8 9" key="1">
    <citation type="submission" date="2024-01" db="EMBL/GenBank/DDBJ databases">
        <title>Niabella digestum sp. nov., isolated from waste digestion system.</title>
        <authorList>
            <person name="Zhang L."/>
        </authorList>
    </citation>
    <scope>NUCLEOTIDE SEQUENCE [LARGE SCALE GENOMIC DNA]</scope>
    <source>
        <strain evidence="8 9">A18</strain>
    </source>
</reference>
<dbReference type="InterPro" id="IPR006096">
    <property type="entry name" value="Glu/Leu/Phe/Val/Trp_DH_C"/>
</dbReference>
<dbReference type="Pfam" id="PF02812">
    <property type="entry name" value="ELFV_dehydrog_N"/>
    <property type="match status" value="1"/>
</dbReference>
<comment type="similarity">
    <text evidence="1 5 6">Belongs to the Glu/Leu/Phe/Val dehydrogenases family.</text>
</comment>
<dbReference type="PIRSF" id="PIRSF000185">
    <property type="entry name" value="Glu_DH"/>
    <property type="match status" value="1"/>
</dbReference>
<comment type="caution">
    <text evidence="8">The sequence shown here is derived from an EMBL/GenBank/DDBJ whole genome shotgun (WGS) entry which is preliminary data.</text>
</comment>
<sequence length="446" mass="49365">MNDPIQNFIEMVRAKNAGEPEFLQAVSEVAEYIVPYVEEHPRYKKGKILERIVEPERVIIFRVPWVDDQGEIQVNRGFRVQMNSAIGPYKGGLRFHPSVNLSVLKFLAFEQIFKNSLTGLPMGGGKGGSDFDPKGKSDNEIMRFCQSFMTELYRHVGDDIDVPAGDIGVGKREIGYLFGQYKRITGTFNGVLTGKSYEWGGSLIRPEATGYGLVYFVEEMLKMQDDTLLGKKILISGSGNVAQFAAEKCIQHGAKVLTMSDSNGFVYDPSGIDQEKLEFIKDLKNNRRGRIQEYAAHYGCEYFADEKPWKIKCDIALPNATQNELDGIDAEVLISNGCFCVAEGANMPCTPEAVATFKKKGILYAPGKAANAGGVAVSGLEMSQNSLRYSWSRTKVDNKLKEIMSDIHELCVKYGKDEHGHVNYEKGANIGGFVKVAEAMLAQGVV</sequence>
<dbReference type="Gene3D" id="1.10.285.10">
    <property type="entry name" value="Glutamate Dehydrogenase, chain A, domain 3"/>
    <property type="match status" value="2"/>
</dbReference>
<dbReference type="SMART" id="SM00839">
    <property type="entry name" value="ELFV_dehydrog"/>
    <property type="match status" value="1"/>
</dbReference>
<dbReference type="CDD" id="cd05313">
    <property type="entry name" value="NAD_bind_2_Glu_DH"/>
    <property type="match status" value="1"/>
</dbReference>
<dbReference type="GO" id="GO:0004354">
    <property type="term" value="F:glutamate dehydrogenase (NADP+) activity"/>
    <property type="evidence" value="ECO:0007669"/>
    <property type="project" value="UniProtKB-EC"/>
</dbReference>
<dbReference type="Pfam" id="PF00208">
    <property type="entry name" value="ELFV_dehydrog"/>
    <property type="match status" value="1"/>
</dbReference>
<dbReference type="PANTHER" id="PTHR43571:SF1">
    <property type="entry name" value="NADP-SPECIFIC GLUTAMATE DEHYDROGENASE 1-RELATED"/>
    <property type="match status" value="1"/>
</dbReference>
<dbReference type="InterPro" id="IPR006095">
    <property type="entry name" value="Glu/Leu/Phe/Val/Trp_DH"/>
</dbReference>
<dbReference type="InterPro" id="IPR006097">
    <property type="entry name" value="Glu/Leu/Phe/Val/Trp_DH_dimer"/>
</dbReference>
<dbReference type="Proteomes" id="UP001357452">
    <property type="component" value="Unassembled WGS sequence"/>
</dbReference>
<evidence type="ECO:0000256" key="4">
    <source>
        <dbReference type="ARBA" id="ARBA00023027"/>
    </source>
</evidence>
<accession>A0ABU7RG68</accession>
<name>A0ABU7RG68_9BACT</name>
<dbReference type="InterPro" id="IPR046346">
    <property type="entry name" value="Aminoacid_DH-like_N_sf"/>
</dbReference>
<evidence type="ECO:0000256" key="5">
    <source>
        <dbReference type="PIRNR" id="PIRNR000185"/>
    </source>
</evidence>
<keyword evidence="4" id="KW-0520">NAD</keyword>
<dbReference type="NCBIfam" id="NF006929">
    <property type="entry name" value="PRK09414.1"/>
    <property type="match status" value="1"/>
</dbReference>
<evidence type="ECO:0000256" key="1">
    <source>
        <dbReference type="ARBA" id="ARBA00006382"/>
    </source>
</evidence>
<evidence type="ECO:0000256" key="6">
    <source>
        <dbReference type="RuleBase" id="RU004417"/>
    </source>
</evidence>
<dbReference type="Gene3D" id="3.40.50.720">
    <property type="entry name" value="NAD(P)-binding Rossmann-like Domain"/>
    <property type="match status" value="1"/>
</dbReference>
<evidence type="ECO:0000256" key="2">
    <source>
        <dbReference type="ARBA" id="ARBA00011643"/>
    </source>
</evidence>
<evidence type="ECO:0000256" key="3">
    <source>
        <dbReference type="ARBA" id="ARBA00023002"/>
    </source>
</evidence>